<name>A0A931HC27_9SPHN</name>
<dbReference type="AlphaFoldDB" id="A0A931HC27"/>
<reference evidence="1" key="1">
    <citation type="submission" date="2020-11" db="EMBL/GenBank/DDBJ databases">
        <title>Novosphingobium aureum sp. nov., a marine bacterium isolated from sediment of a salt flat.</title>
        <authorList>
            <person name="Yoo Y."/>
            <person name="Kim J.-J."/>
        </authorList>
    </citation>
    <scope>NUCLEOTIDE SEQUENCE</scope>
    <source>
        <strain evidence="1">YJ-S2-02</strain>
    </source>
</reference>
<dbReference type="RefSeq" id="WP_197163250.1">
    <property type="nucleotide sequence ID" value="NZ_JADZGI010000001.1"/>
</dbReference>
<gene>
    <name evidence="1" type="ORF">I5E68_09635</name>
</gene>
<dbReference type="EMBL" id="JADZGI010000001">
    <property type="protein sequence ID" value="MBH0113206.1"/>
    <property type="molecule type" value="Genomic_DNA"/>
</dbReference>
<keyword evidence="2" id="KW-1185">Reference proteome</keyword>
<dbReference type="Proteomes" id="UP000617634">
    <property type="component" value="Unassembled WGS sequence"/>
</dbReference>
<protein>
    <submittedName>
        <fullName evidence="1">Uncharacterized protein</fullName>
    </submittedName>
</protein>
<proteinExistence type="predicted"/>
<comment type="caution">
    <text evidence="1">The sequence shown here is derived from an EMBL/GenBank/DDBJ whole genome shotgun (WGS) entry which is preliminary data.</text>
</comment>
<organism evidence="1 2">
    <name type="scientific">Novosphingobium aureum</name>
    <dbReference type="NCBI Taxonomy" id="2792964"/>
    <lineage>
        <taxon>Bacteria</taxon>
        <taxon>Pseudomonadati</taxon>
        <taxon>Pseudomonadota</taxon>
        <taxon>Alphaproteobacteria</taxon>
        <taxon>Sphingomonadales</taxon>
        <taxon>Sphingomonadaceae</taxon>
        <taxon>Novosphingobium</taxon>
    </lineage>
</organism>
<evidence type="ECO:0000313" key="2">
    <source>
        <dbReference type="Proteomes" id="UP000617634"/>
    </source>
</evidence>
<sequence>MTMALTLTCIAATGCSGGLPNEASDPTQSIAGEVGVPASFRFRELVPGETSVQAALKAGTVRDCVATPAEAQTRCAFAESRVGNVPAGYGRVIFKENRFDWFNLRPGASEFEALRSVLGEAYGKPCSTRSRALQNSYGAQFAGDEVSWCFKEGRLTLRRHAAGDDGARRGDLEFFRTGDNLTTASTESLSADTL</sequence>
<evidence type="ECO:0000313" key="1">
    <source>
        <dbReference type="EMBL" id="MBH0113206.1"/>
    </source>
</evidence>
<accession>A0A931HC27</accession>